<organism evidence="1 2">
    <name type="scientific">Ceratitis capitata</name>
    <name type="common">Mediterranean fruit fly</name>
    <name type="synonym">Tephritis capitata</name>
    <dbReference type="NCBI Taxonomy" id="7213"/>
    <lineage>
        <taxon>Eukaryota</taxon>
        <taxon>Metazoa</taxon>
        <taxon>Ecdysozoa</taxon>
        <taxon>Arthropoda</taxon>
        <taxon>Hexapoda</taxon>
        <taxon>Insecta</taxon>
        <taxon>Pterygota</taxon>
        <taxon>Neoptera</taxon>
        <taxon>Endopterygota</taxon>
        <taxon>Diptera</taxon>
        <taxon>Brachycera</taxon>
        <taxon>Muscomorpha</taxon>
        <taxon>Tephritoidea</taxon>
        <taxon>Tephritidae</taxon>
        <taxon>Ceratitis</taxon>
        <taxon>Ceratitis</taxon>
    </lineage>
</organism>
<proteinExistence type="predicted"/>
<dbReference type="Proteomes" id="UP000606786">
    <property type="component" value="Unassembled WGS sequence"/>
</dbReference>
<accession>A0A811TWQ1</accession>
<evidence type="ECO:0000313" key="2">
    <source>
        <dbReference type="Proteomes" id="UP000606786"/>
    </source>
</evidence>
<dbReference type="AlphaFoldDB" id="A0A811TWQ1"/>
<comment type="caution">
    <text evidence="1">The sequence shown here is derived from an EMBL/GenBank/DDBJ whole genome shotgun (WGS) entry which is preliminary data.</text>
</comment>
<evidence type="ECO:0000313" key="1">
    <source>
        <dbReference type="EMBL" id="CAD6991169.1"/>
    </source>
</evidence>
<gene>
    <name evidence="1" type="ORF">CCAP1982_LOCUS108</name>
</gene>
<protein>
    <submittedName>
        <fullName evidence="1">(Mediterranean fruit fly) hypothetical protein</fullName>
    </submittedName>
</protein>
<keyword evidence="2" id="KW-1185">Reference proteome</keyword>
<sequence length="84" mass="9306">MIIDIIASWPSGSGSGSGCGSGFDAVLGRAGRSRMQQRACFEFVPLFLLQRLILHCCVLIELIKLIARNYALQLHRRIAYLEAL</sequence>
<dbReference type="EMBL" id="CAJHJT010000001">
    <property type="protein sequence ID" value="CAD6991169.1"/>
    <property type="molecule type" value="Genomic_DNA"/>
</dbReference>
<name>A0A811TWQ1_CERCA</name>
<reference evidence="1" key="1">
    <citation type="submission" date="2020-11" db="EMBL/GenBank/DDBJ databases">
        <authorList>
            <person name="Whitehead M."/>
        </authorList>
    </citation>
    <scope>NUCLEOTIDE SEQUENCE</scope>
    <source>
        <strain evidence="1">EGII</strain>
    </source>
</reference>